<sequence>MLIITETREIDFEPKIKLIYNQYVNGAMLFVTQVNKFGTFIQAYAENPEEPPERRVFTIETKFGERTDEWLDVLARGIVEKLNITVPLMLAISMVTRTHEAYNTILREVETL</sequence>
<protein>
    <submittedName>
        <fullName evidence="1">Uncharacterized protein</fullName>
    </submittedName>
</protein>
<keyword evidence="2" id="KW-1185">Reference proteome</keyword>
<dbReference type="GO" id="GO:0043248">
    <property type="term" value="P:proteasome assembly"/>
    <property type="evidence" value="ECO:0007669"/>
    <property type="project" value="InterPro"/>
</dbReference>
<dbReference type="EMBL" id="CAJZBQ010000056">
    <property type="protein sequence ID" value="CAG9332999.1"/>
    <property type="molecule type" value="Genomic_DNA"/>
</dbReference>
<evidence type="ECO:0000313" key="1">
    <source>
        <dbReference type="EMBL" id="CAG9332999.1"/>
    </source>
</evidence>
<dbReference type="Pfam" id="PF10178">
    <property type="entry name" value="PAC3"/>
    <property type="match status" value="1"/>
</dbReference>
<gene>
    <name evidence="1" type="ORF">BSTOLATCC_MIC57820</name>
</gene>
<dbReference type="InterPro" id="IPR018788">
    <property type="entry name" value="Proteasome_assmbl_chp_3"/>
</dbReference>
<dbReference type="InterPro" id="IPR053720">
    <property type="entry name" value="Psm_Assembly_Chaperone"/>
</dbReference>
<comment type="caution">
    <text evidence="1">The sequence shown here is derived from an EMBL/GenBank/DDBJ whole genome shotgun (WGS) entry which is preliminary data.</text>
</comment>
<dbReference type="Proteomes" id="UP001162131">
    <property type="component" value="Unassembled WGS sequence"/>
</dbReference>
<dbReference type="Gene3D" id="3.30.230.90">
    <property type="match status" value="1"/>
</dbReference>
<dbReference type="AlphaFoldDB" id="A0AAU9K7T8"/>
<proteinExistence type="predicted"/>
<accession>A0AAU9K7T8</accession>
<name>A0AAU9K7T8_9CILI</name>
<organism evidence="1 2">
    <name type="scientific">Blepharisma stoltei</name>
    <dbReference type="NCBI Taxonomy" id="1481888"/>
    <lineage>
        <taxon>Eukaryota</taxon>
        <taxon>Sar</taxon>
        <taxon>Alveolata</taxon>
        <taxon>Ciliophora</taxon>
        <taxon>Postciliodesmatophora</taxon>
        <taxon>Heterotrichea</taxon>
        <taxon>Heterotrichida</taxon>
        <taxon>Blepharismidae</taxon>
        <taxon>Blepharisma</taxon>
    </lineage>
</organism>
<reference evidence="1" key="1">
    <citation type="submission" date="2021-09" db="EMBL/GenBank/DDBJ databases">
        <authorList>
            <consortium name="AG Swart"/>
            <person name="Singh M."/>
            <person name="Singh A."/>
            <person name="Seah K."/>
            <person name="Emmerich C."/>
        </authorList>
    </citation>
    <scope>NUCLEOTIDE SEQUENCE</scope>
    <source>
        <strain evidence="1">ATCC30299</strain>
    </source>
</reference>
<evidence type="ECO:0000313" key="2">
    <source>
        <dbReference type="Proteomes" id="UP001162131"/>
    </source>
</evidence>